<name>A0A8H6NVB6_9PEZI</name>
<dbReference type="OrthoDB" id="44789at2759"/>
<keyword evidence="1" id="KW-1133">Transmembrane helix</keyword>
<organism evidence="2 3">
    <name type="scientific">Colletotrichum musicola</name>
    <dbReference type="NCBI Taxonomy" id="2175873"/>
    <lineage>
        <taxon>Eukaryota</taxon>
        <taxon>Fungi</taxon>
        <taxon>Dikarya</taxon>
        <taxon>Ascomycota</taxon>
        <taxon>Pezizomycotina</taxon>
        <taxon>Sordariomycetes</taxon>
        <taxon>Hypocreomycetidae</taxon>
        <taxon>Glomerellales</taxon>
        <taxon>Glomerellaceae</taxon>
        <taxon>Colletotrichum</taxon>
        <taxon>Colletotrichum orchidearum species complex</taxon>
    </lineage>
</organism>
<reference evidence="2" key="1">
    <citation type="journal article" date="2020" name="Phytopathology">
        <title>Genome Sequence Resources of Colletotrichum truncatum, C. plurivorum, C. musicola, and C. sojae: Four Species Pathogenic to Soybean (Glycine max).</title>
        <authorList>
            <person name="Rogerio F."/>
            <person name="Boufleur T.R."/>
            <person name="Ciampi-Guillardi M."/>
            <person name="Sukno S.A."/>
            <person name="Thon M.R."/>
            <person name="Massola Junior N.S."/>
            <person name="Baroncelli R."/>
        </authorList>
    </citation>
    <scope>NUCLEOTIDE SEQUENCE</scope>
    <source>
        <strain evidence="2">LFN0074</strain>
    </source>
</reference>
<accession>A0A8H6NVB6</accession>
<comment type="caution">
    <text evidence="2">The sequence shown here is derived from an EMBL/GenBank/DDBJ whole genome shotgun (WGS) entry which is preliminary data.</text>
</comment>
<evidence type="ECO:0000256" key="1">
    <source>
        <dbReference type="SAM" id="Phobius"/>
    </source>
</evidence>
<protein>
    <submittedName>
        <fullName evidence="2">H(+)/Cl(-) exchange transporter 5-like protein 2</fullName>
    </submittedName>
</protein>
<keyword evidence="1" id="KW-0472">Membrane</keyword>
<keyword evidence="1" id="KW-0812">Transmembrane</keyword>
<dbReference type="Proteomes" id="UP000639643">
    <property type="component" value="Unassembled WGS sequence"/>
</dbReference>
<gene>
    <name evidence="2" type="ORF">CMUS01_02308</name>
</gene>
<proteinExistence type="predicted"/>
<dbReference type="EMBL" id="WIGM01000046">
    <property type="protein sequence ID" value="KAF6843265.1"/>
    <property type="molecule type" value="Genomic_DNA"/>
</dbReference>
<keyword evidence="3" id="KW-1185">Reference proteome</keyword>
<feature type="transmembrane region" description="Helical" evidence="1">
    <location>
        <begin position="12"/>
        <end position="32"/>
    </location>
</feature>
<evidence type="ECO:0000313" key="3">
    <source>
        <dbReference type="Proteomes" id="UP000639643"/>
    </source>
</evidence>
<sequence length="223" mass="23717">MYMTTRSGIPEIKAILSGFVIPSFVEVMALALKIVGVSAGQLVQNARDAESEVTLGLSGSSATPIGDVLFRYEKRVVIDEGEVSLFVVLMNPPTSGADWSSQWGLVLAASPELGPDSPLPHGCEPGRHRVQADRRGDVRARVHVCKLAVKLIADVGLALVNGVSLLFGYLPEVELEVVLEAEGEAEVIDVRAGVTAKLVGRKPVTISAEAPMEYVLELFGKSV</sequence>
<evidence type="ECO:0000313" key="2">
    <source>
        <dbReference type="EMBL" id="KAF6843265.1"/>
    </source>
</evidence>
<dbReference type="AlphaFoldDB" id="A0A8H6NVB6"/>